<name>A0AAD6BFH3_9TELE</name>
<comment type="caution">
    <text evidence="2">The sequence shown here is derived from an EMBL/GenBank/DDBJ whole genome shotgun (WGS) entry which is preliminary data.</text>
</comment>
<evidence type="ECO:0000313" key="3">
    <source>
        <dbReference type="Proteomes" id="UP001219934"/>
    </source>
</evidence>
<feature type="compositionally biased region" description="Basic and acidic residues" evidence="1">
    <location>
        <begin position="49"/>
        <end position="59"/>
    </location>
</feature>
<protein>
    <submittedName>
        <fullName evidence="2">Uncharacterized protein</fullName>
    </submittedName>
</protein>
<reference evidence="2" key="1">
    <citation type="submission" date="2022-11" db="EMBL/GenBank/DDBJ databases">
        <title>Chromosome-level genome of Pogonophryne albipinna.</title>
        <authorList>
            <person name="Jo E."/>
        </authorList>
    </citation>
    <scope>NUCLEOTIDE SEQUENCE</scope>
    <source>
        <strain evidence="2">SGF0006</strain>
        <tissue evidence="2">Muscle</tissue>
    </source>
</reference>
<gene>
    <name evidence="2" type="ORF">JOQ06_006413</name>
</gene>
<feature type="non-terminal residue" evidence="2">
    <location>
        <position position="59"/>
    </location>
</feature>
<evidence type="ECO:0000256" key="1">
    <source>
        <dbReference type="SAM" id="MobiDB-lite"/>
    </source>
</evidence>
<proteinExistence type="predicted"/>
<evidence type="ECO:0000313" key="2">
    <source>
        <dbReference type="EMBL" id="KAJ4943920.1"/>
    </source>
</evidence>
<feature type="region of interest" description="Disordered" evidence="1">
    <location>
        <begin position="1"/>
        <end position="59"/>
    </location>
</feature>
<keyword evidence="3" id="KW-1185">Reference proteome</keyword>
<dbReference type="AlphaFoldDB" id="A0AAD6BFH3"/>
<feature type="compositionally biased region" description="Basic and acidic residues" evidence="1">
    <location>
        <begin position="1"/>
        <end position="28"/>
    </location>
</feature>
<accession>A0AAD6BFH3</accession>
<dbReference type="Proteomes" id="UP001219934">
    <property type="component" value="Unassembled WGS sequence"/>
</dbReference>
<dbReference type="EMBL" id="JAPTMU010000005">
    <property type="protein sequence ID" value="KAJ4943920.1"/>
    <property type="molecule type" value="Genomic_DNA"/>
</dbReference>
<sequence length="59" mass="6909">MEDKKMEIWRGAFRGEERNDDQSKRGMEARGVGGTQGREQTKRGNSPWRQRDGKREEAQ</sequence>
<organism evidence="2 3">
    <name type="scientific">Pogonophryne albipinna</name>
    <dbReference type="NCBI Taxonomy" id="1090488"/>
    <lineage>
        <taxon>Eukaryota</taxon>
        <taxon>Metazoa</taxon>
        <taxon>Chordata</taxon>
        <taxon>Craniata</taxon>
        <taxon>Vertebrata</taxon>
        <taxon>Euteleostomi</taxon>
        <taxon>Actinopterygii</taxon>
        <taxon>Neopterygii</taxon>
        <taxon>Teleostei</taxon>
        <taxon>Neoteleostei</taxon>
        <taxon>Acanthomorphata</taxon>
        <taxon>Eupercaria</taxon>
        <taxon>Perciformes</taxon>
        <taxon>Notothenioidei</taxon>
        <taxon>Pogonophryne</taxon>
    </lineage>
</organism>